<reference evidence="12 13" key="1">
    <citation type="submission" date="2015-07" db="EMBL/GenBank/DDBJ databases">
        <title>Genome analysis of myxobacterium Chondromyces crocatus Cm c5 reveals a high potential for natural compound synthesis and the genetic basis for the loss of fruiting body formation.</title>
        <authorList>
            <person name="Zaburannyi N."/>
            <person name="Bunk B."/>
            <person name="Maier J."/>
            <person name="Overmann J."/>
            <person name="Mueller R."/>
        </authorList>
    </citation>
    <scope>NUCLEOTIDE SEQUENCE [LARGE SCALE GENOMIC DNA]</scope>
    <source>
        <strain evidence="12 13">Cm c5</strain>
    </source>
</reference>
<keyword evidence="13" id="KW-1185">Reference proteome</keyword>
<evidence type="ECO:0000256" key="2">
    <source>
        <dbReference type="ARBA" id="ARBA00022527"/>
    </source>
</evidence>
<dbReference type="InterPro" id="IPR011009">
    <property type="entry name" value="Kinase-like_dom_sf"/>
</dbReference>
<dbReference type="PATRIC" id="fig|52.7.peg.2346"/>
<dbReference type="EC" id="2.7.11.1" evidence="1"/>
<feature type="region of interest" description="Disordered" evidence="10">
    <location>
        <begin position="585"/>
        <end position="617"/>
    </location>
</feature>
<name>A0A0K1EB07_CHOCO</name>
<dbReference type="InterPro" id="IPR000719">
    <property type="entry name" value="Prot_kinase_dom"/>
</dbReference>
<keyword evidence="3" id="KW-0808">Transferase</keyword>
<comment type="catalytic activity">
    <reaction evidence="7">
        <text>L-threonyl-[protein] + ATP = O-phospho-L-threonyl-[protein] + ADP + H(+)</text>
        <dbReference type="Rhea" id="RHEA:46608"/>
        <dbReference type="Rhea" id="RHEA-COMP:11060"/>
        <dbReference type="Rhea" id="RHEA-COMP:11605"/>
        <dbReference type="ChEBI" id="CHEBI:15378"/>
        <dbReference type="ChEBI" id="CHEBI:30013"/>
        <dbReference type="ChEBI" id="CHEBI:30616"/>
        <dbReference type="ChEBI" id="CHEBI:61977"/>
        <dbReference type="ChEBI" id="CHEBI:456216"/>
        <dbReference type="EC" id="2.7.11.1"/>
    </reaction>
</comment>
<keyword evidence="4 9" id="KW-0547">Nucleotide-binding</keyword>
<evidence type="ECO:0000313" key="13">
    <source>
        <dbReference type="Proteomes" id="UP000067626"/>
    </source>
</evidence>
<dbReference type="GO" id="GO:0005524">
    <property type="term" value="F:ATP binding"/>
    <property type="evidence" value="ECO:0007669"/>
    <property type="project" value="UniProtKB-UniRule"/>
</dbReference>
<evidence type="ECO:0000256" key="5">
    <source>
        <dbReference type="ARBA" id="ARBA00022777"/>
    </source>
</evidence>
<dbReference type="SUPFAM" id="SSF56112">
    <property type="entry name" value="Protein kinase-like (PK-like)"/>
    <property type="match status" value="1"/>
</dbReference>
<feature type="compositionally biased region" description="Pro residues" evidence="10">
    <location>
        <begin position="432"/>
        <end position="443"/>
    </location>
</feature>
<gene>
    <name evidence="12" type="ORF">CMC5_021800</name>
</gene>
<dbReference type="Gene3D" id="3.30.200.20">
    <property type="entry name" value="Phosphorylase Kinase, domain 1"/>
    <property type="match status" value="1"/>
</dbReference>
<evidence type="ECO:0000259" key="11">
    <source>
        <dbReference type="PROSITE" id="PS50011"/>
    </source>
</evidence>
<dbReference type="PANTHER" id="PTHR43289:SF34">
    <property type="entry name" value="SERINE_THREONINE-PROTEIN KINASE YBDM-RELATED"/>
    <property type="match status" value="1"/>
</dbReference>
<dbReference type="PROSITE" id="PS00107">
    <property type="entry name" value="PROTEIN_KINASE_ATP"/>
    <property type="match status" value="1"/>
</dbReference>
<keyword evidence="5" id="KW-0418">Kinase</keyword>
<evidence type="ECO:0000256" key="10">
    <source>
        <dbReference type="SAM" id="MobiDB-lite"/>
    </source>
</evidence>
<dbReference type="Gene3D" id="1.10.510.10">
    <property type="entry name" value="Transferase(Phosphotransferase) domain 1"/>
    <property type="match status" value="1"/>
</dbReference>
<proteinExistence type="predicted"/>
<evidence type="ECO:0000256" key="1">
    <source>
        <dbReference type="ARBA" id="ARBA00012513"/>
    </source>
</evidence>
<dbReference type="AlphaFoldDB" id="A0A0K1EB07"/>
<dbReference type="InterPro" id="IPR017441">
    <property type="entry name" value="Protein_kinase_ATP_BS"/>
</dbReference>
<sequence>MASYPGVRSPLGSDPGARAAMGSNPGIPRPPTGSHPGVPRAAMGSSPGIPRPGSDPGAPRAPMASSPGIPRPGVESESDEYHLGNRADAVTIMGPPPEPEPSIEIPPPAELDDQRQPGARDPYIGTTFDHRYKIERLLGEGGMGFVYLARHKVIDKKVAVKVLRAELARDEEIFERFVQEARAASSVGNPHIVDVSDFGDLPDGSKYFVMEYLEGLSLSQIIDGTGEIEIDLIYKVGLQMADGLAAAHSGGIVHRDLKPDNVYIVPRGKDPQFVKILDFGIAKVTTDAESRLTRAGAVFGTPHYMSPEQAAGAPIDQRTDIYSMGVMLYELASRQLPFTADNFMGILTQHMYKAPVAPRALLSGPGQTCPPSLEAIILKCLSKKPESRYQSMAELREDIEAARAGSVPKAVPEMMARSGGFNVPQDYFKPKTAPPTDAPPPSVAAPNRFPRWAWIAAVAAVLGVGAAVAASLGGTQAAGGADLPAAPPPEKTTVATLPSAPEPQPTIEPSPTSDSVQISPVTRVTVALNATPKSAVAYVAGVAYQLPTRIEVQEGKPITVEVRAEGYVSQMIQLDGVETKRTVKLTKEAAKPASSRGSSPPSIDPSLRDPWAPPKPR</sequence>
<accession>A0A0K1EB07</accession>
<feature type="compositionally biased region" description="Pro residues" evidence="10">
    <location>
        <begin position="94"/>
        <end position="109"/>
    </location>
</feature>
<feature type="region of interest" description="Disordered" evidence="10">
    <location>
        <begin position="422"/>
        <end position="444"/>
    </location>
</feature>
<keyword evidence="2" id="KW-0723">Serine/threonine-protein kinase</keyword>
<dbReference type="CDD" id="cd14014">
    <property type="entry name" value="STKc_PknB_like"/>
    <property type="match status" value="1"/>
</dbReference>
<evidence type="ECO:0000313" key="12">
    <source>
        <dbReference type="EMBL" id="AKT38039.1"/>
    </source>
</evidence>
<feature type="domain" description="Protein kinase" evidence="11">
    <location>
        <begin position="132"/>
        <end position="400"/>
    </location>
</feature>
<dbReference type="FunFam" id="3.30.200.20:FF:000035">
    <property type="entry name" value="Serine/threonine protein kinase Stk1"/>
    <property type="match status" value="1"/>
</dbReference>
<dbReference type="Proteomes" id="UP000067626">
    <property type="component" value="Chromosome"/>
</dbReference>
<protein>
    <recommendedName>
        <fullName evidence="1">non-specific serine/threonine protein kinase</fullName>
        <ecNumber evidence="1">2.7.11.1</ecNumber>
    </recommendedName>
</protein>
<dbReference type="Pfam" id="PF00069">
    <property type="entry name" value="Pkinase"/>
    <property type="match status" value="1"/>
</dbReference>
<dbReference type="OrthoDB" id="9788659at2"/>
<dbReference type="PANTHER" id="PTHR43289">
    <property type="entry name" value="MITOGEN-ACTIVATED PROTEIN KINASE KINASE KINASE 20-RELATED"/>
    <property type="match status" value="1"/>
</dbReference>
<feature type="region of interest" description="Disordered" evidence="10">
    <location>
        <begin position="480"/>
        <end position="516"/>
    </location>
</feature>
<dbReference type="PROSITE" id="PS50011">
    <property type="entry name" value="PROTEIN_KINASE_DOM"/>
    <property type="match status" value="1"/>
</dbReference>
<evidence type="ECO:0000256" key="4">
    <source>
        <dbReference type="ARBA" id="ARBA00022741"/>
    </source>
</evidence>
<dbReference type="EMBL" id="CP012159">
    <property type="protein sequence ID" value="AKT38039.1"/>
    <property type="molecule type" value="Genomic_DNA"/>
</dbReference>
<feature type="binding site" evidence="9">
    <location>
        <position position="161"/>
    </location>
    <ligand>
        <name>ATP</name>
        <dbReference type="ChEBI" id="CHEBI:30616"/>
    </ligand>
</feature>
<dbReference type="SMART" id="SM00220">
    <property type="entry name" value="S_TKc"/>
    <property type="match status" value="1"/>
</dbReference>
<keyword evidence="6 9" id="KW-0067">ATP-binding</keyword>
<evidence type="ECO:0000256" key="3">
    <source>
        <dbReference type="ARBA" id="ARBA00022679"/>
    </source>
</evidence>
<dbReference type="GO" id="GO:0004674">
    <property type="term" value="F:protein serine/threonine kinase activity"/>
    <property type="evidence" value="ECO:0007669"/>
    <property type="project" value="UniProtKB-KW"/>
</dbReference>
<dbReference type="KEGG" id="ccro:CMC5_021800"/>
<dbReference type="FunFam" id="1.10.510.10:FF:000021">
    <property type="entry name" value="Serine/threonine protein kinase"/>
    <property type="match status" value="1"/>
</dbReference>
<evidence type="ECO:0000256" key="9">
    <source>
        <dbReference type="PROSITE-ProRule" id="PRU10141"/>
    </source>
</evidence>
<dbReference type="PROSITE" id="PS00108">
    <property type="entry name" value="PROTEIN_KINASE_ST"/>
    <property type="match status" value="1"/>
</dbReference>
<feature type="region of interest" description="Disordered" evidence="10">
    <location>
        <begin position="1"/>
        <end position="124"/>
    </location>
</feature>
<evidence type="ECO:0000256" key="6">
    <source>
        <dbReference type="ARBA" id="ARBA00022840"/>
    </source>
</evidence>
<evidence type="ECO:0000256" key="8">
    <source>
        <dbReference type="ARBA" id="ARBA00048679"/>
    </source>
</evidence>
<organism evidence="12 13">
    <name type="scientific">Chondromyces crocatus</name>
    <dbReference type="NCBI Taxonomy" id="52"/>
    <lineage>
        <taxon>Bacteria</taxon>
        <taxon>Pseudomonadati</taxon>
        <taxon>Myxococcota</taxon>
        <taxon>Polyangia</taxon>
        <taxon>Polyangiales</taxon>
        <taxon>Polyangiaceae</taxon>
        <taxon>Chondromyces</taxon>
    </lineage>
</organism>
<dbReference type="STRING" id="52.CMC5_021800"/>
<evidence type="ECO:0000256" key="7">
    <source>
        <dbReference type="ARBA" id="ARBA00047899"/>
    </source>
</evidence>
<dbReference type="InterPro" id="IPR008271">
    <property type="entry name" value="Ser/Thr_kinase_AS"/>
</dbReference>
<comment type="catalytic activity">
    <reaction evidence="8">
        <text>L-seryl-[protein] + ATP = O-phospho-L-seryl-[protein] + ADP + H(+)</text>
        <dbReference type="Rhea" id="RHEA:17989"/>
        <dbReference type="Rhea" id="RHEA-COMP:9863"/>
        <dbReference type="Rhea" id="RHEA-COMP:11604"/>
        <dbReference type="ChEBI" id="CHEBI:15378"/>
        <dbReference type="ChEBI" id="CHEBI:29999"/>
        <dbReference type="ChEBI" id="CHEBI:30616"/>
        <dbReference type="ChEBI" id="CHEBI:83421"/>
        <dbReference type="ChEBI" id="CHEBI:456216"/>
        <dbReference type="EC" id="2.7.11.1"/>
    </reaction>
</comment>